<evidence type="ECO:0000313" key="2">
    <source>
        <dbReference type="EMBL" id="MCB6829196.1"/>
    </source>
</evidence>
<dbReference type="InterPro" id="IPR011646">
    <property type="entry name" value="KAP_P-loop"/>
</dbReference>
<evidence type="ECO:0000313" key="3">
    <source>
        <dbReference type="Proteomes" id="UP001198190"/>
    </source>
</evidence>
<proteinExistence type="predicted"/>
<protein>
    <recommendedName>
        <fullName evidence="1">KAP NTPase domain-containing protein</fullName>
    </recommendedName>
</protein>
<evidence type="ECO:0000259" key="1">
    <source>
        <dbReference type="Pfam" id="PF07693"/>
    </source>
</evidence>
<dbReference type="Proteomes" id="UP001198190">
    <property type="component" value="Unassembled WGS sequence"/>
</dbReference>
<name>A0AAW4U7Y9_9FIRM</name>
<sequence>MNINNDKLINIVTDYLLEDRYTQAILIDGKWGTGKTFFVKEKLIPT</sequence>
<comment type="caution">
    <text evidence="2">The sequence shown here is derived from an EMBL/GenBank/DDBJ whole genome shotgun (WGS) entry which is preliminary data.</text>
</comment>
<reference evidence="2" key="1">
    <citation type="submission" date="2021-10" db="EMBL/GenBank/DDBJ databases">
        <title>Collection of gut derived symbiotic bacterial strains cultured from healthy donors.</title>
        <authorList>
            <person name="Lin H."/>
            <person name="Littmann E."/>
            <person name="Claire K."/>
            <person name="Pamer E."/>
        </authorList>
    </citation>
    <scope>NUCLEOTIDE SEQUENCE</scope>
    <source>
        <strain evidence="2">MSK.7.16</strain>
    </source>
</reference>
<dbReference type="AlphaFoldDB" id="A0AAW4U7Y9"/>
<dbReference type="RefSeq" id="WP_227153284.1">
    <property type="nucleotide sequence ID" value="NZ_JAJCGD010000040.1"/>
</dbReference>
<feature type="domain" description="KAP NTPase" evidence="1">
    <location>
        <begin position="14"/>
        <end position="40"/>
    </location>
</feature>
<gene>
    <name evidence="2" type="ORF">LIY65_10885</name>
</gene>
<accession>A0AAW4U7Y9</accession>
<dbReference type="EMBL" id="JAJCGD010000040">
    <property type="protein sequence ID" value="MCB6829196.1"/>
    <property type="molecule type" value="Genomic_DNA"/>
</dbReference>
<dbReference type="Pfam" id="PF07693">
    <property type="entry name" value="KAP_NTPase"/>
    <property type="match status" value="1"/>
</dbReference>
<organism evidence="2 3">
    <name type="scientific">Megamonas funiformis</name>
    <dbReference type="NCBI Taxonomy" id="437897"/>
    <lineage>
        <taxon>Bacteria</taxon>
        <taxon>Bacillati</taxon>
        <taxon>Bacillota</taxon>
        <taxon>Negativicutes</taxon>
        <taxon>Selenomonadales</taxon>
        <taxon>Selenomonadaceae</taxon>
        <taxon>Megamonas</taxon>
    </lineage>
</organism>